<dbReference type="GO" id="GO:0016987">
    <property type="term" value="F:sigma factor activity"/>
    <property type="evidence" value="ECO:0007669"/>
    <property type="project" value="UniProtKB-KW"/>
</dbReference>
<dbReference type="InterPro" id="IPR039425">
    <property type="entry name" value="RNA_pol_sigma-70-like"/>
</dbReference>
<dbReference type="InterPro" id="IPR013325">
    <property type="entry name" value="RNA_pol_sigma_r2"/>
</dbReference>
<dbReference type="AlphaFoldDB" id="R9A163"/>
<keyword evidence="5" id="KW-1185">Reference proteome</keyword>
<dbReference type="PANTHER" id="PTHR43133:SF46">
    <property type="entry name" value="RNA POLYMERASE SIGMA-70 FACTOR ECF SUBFAMILY"/>
    <property type="match status" value="1"/>
</dbReference>
<evidence type="ECO:0000256" key="2">
    <source>
        <dbReference type="ARBA" id="ARBA00023082"/>
    </source>
</evidence>
<evidence type="ECO:0000313" key="5">
    <source>
        <dbReference type="Proteomes" id="UP000013984"/>
    </source>
</evidence>
<dbReference type="InterPro" id="IPR036388">
    <property type="entry name" value="WH-like_DNA-bd_sf"/>
</dbReference>
<dbReference type="Proteomes" id="UP000013984">
    <property type="component" value="Unassembled WGS sequence"/>
</dbReference>
<dbReference type="SUPFAM" id="SSF88946">
    <property type="entry name" value="Sigma2 domain of RNA polymerase sigma factors"/>
    <property type="match status" value="1"/>
</dbReference>
<evidence type="ECO:0000313" key="4">
    <source>
        <dbReference type="EMBL" id="EOQ95847.1"/>
    </source>
</evidence>
<reference evidence="4" key="1">
    <citation type="submission" date="2013-04" db="EMBL/GenBank/DDBJ databases">
        <authorList>
            <person name="Harkins D.M."/>
            <person name="Durkin A.S."/>
            <person name="Brinkac L.M."/>
            <person name="Haft D.H."/>
            <person name="Selengut J.D."/>
            <person name="Sanka R."/>
            <person name="DePew J."/>
            <person name="Purushe J."/>
            <person name="Galloway R.L."/>
            <person name="Vinetz J.M."/>
            <person name="Sutton G.G."/>
            <person name="Nierman W.C."/>
            <person name="Fouts D.E."/>
        </authorList>
    </citation>
    <scope>NUCLEOTIDE SEQUENCE [LARGE SCALE GENOMIC DNA]</scope>
    <source>
        <strain evidence="4">CDC</strain>
    </source>
</reference>
<dbReference type="Gene3D" id="1.10.10.10">
    <property type="entry name" value="Winged helix-like DNA-binding domain superfamily/Winged helix DNA-binding domain"/>
    <property type="match status" value="1"/>
</dbReference>
<accession>R9A163</accession>
<name>R9A163_9LEPT</name>
<organism evidence="4 5">
    <name type="scientific">Leptospira wolbachii serovar Codice str. CDC</name>
    <dbReference type="NCBI Taxonomy" id="1218599"/>
    <lineage>
        <taxon>Bacteria</taxon>
        <taxon>Pseudomonadati</taxon>
        <taxon>Spirochaetota</taxon>
        <taxon>Spirochaetia</taxon>
        <taxon>Leptospirales</taxon>
        <taxon>Leptospiraceae</taxon>
        <taxon>Leptospira</taxon>
    </lineage>
</organism>
<comment type="caution">
    <text evidence="4">The sequence shown here is derived from an EMBL/GenBank/DDBJ whole genome shotgun (WGS) entry which is preliminary data.</text>
</comment>
<dbReference type="STRING" id="1218599.LEP1GSC195_3838"/>
<keyword evidence="3" id="KW-0804">Transcription</keyword>
<gene>
    <name evidence="4" type="ORF">LEP1GSC195_3838</name>
</gene>
<dbReference type="GO" id="GO:0006352">
    <property type="term" value="P:DNA-templated transcription initiation"/>
    <property type="evidence" value="ECO:0007669"/>
    <property type="project" value="InterPro"/>
</dbReference>
<dbReference type="EMBL" id="AOGZ02000014">
    <property type="protein sequence ID" value="EOQ95847.1"/>
    <property type="molecule type" value="Genomic_DNA"/>
</dbReference>
<dbReference type="InterPro" id="IPR014284">
    <property type="entry name" value="RNA_pol_sigma-70_dom"/>
</dbReference>
<evidence type="ECO:0000256" key="1">
    <source>
        <dbReference type="ARBA" id="ARBA00023015"/>
    </source>
</evidence>
<keyword evidence="2" id="KW-0731">Sigma factor</keyword>
<keyword evidence="1" id="KW-0805">Transcription regulation</keyword>
<dbReference type="Gene3D" id="1.10.1740.10">
    <property type="match status" value="1"/>
</dbReference>
<dbReference type="PANTHER" id="PTHR43133">
    <property type="entry name" value="RNA POLYMERASE ECF-TYPE SIGMA FACTO"/>
    <property type="match status" value="1"/>
</dbReference>
<evidence type="ECO:0000256" key="3">
    <source>
        <dbReference type="ARBA" id="ARBA00023163"/>
    </source>
</evidence>
<protein>
    <submittedName>
        <fullName evidence="4">RNA polymerase sigma factor, sigma-70 family</fullName>
    </submittedName>
</protein>
<dbReference type="NCBIfam" id="TIGR02937">
    <property type="entry name" value="sigma70-ECF"/>
    <property type="match status" value="1"/>
</dbReference>
<proteinExistence type="predicted"/>
<sequence>MKLTSHTNEEILEIVKACGSGDEKSLRTFFDLYSQDIYNFPIRVFHLSEDDASDYYIYAFERLKTGKRFKSFVGKSSFKTWFFSVLRNLLIDWQRTKREVKTQTISKVNKEGKEYSTIEDEPDKRSEALALAVDVTDQFHSVLSTIKIENRVVFKLSFVYYLHLDPEEVRFIAEKTNRPEEDIRIEVLKLREELSGREEENLKMEDKITSLYLNILDLKEQKKSKAQGDSVEAQYYKERLDHALAKKYEQRKKLIEKKQKGHFLVRTPYREIARILGISEGGVSVTLLRVLEKMQKKCIPSLERPDFLRHTLTGWGVHMENQGFNVEVMELAREFFIRGEFPSEDELQIHPDLQDAFWFCEEAFFASLRLESVANNPFAEAWDLAKAEIALSKAPLPLPDFLKEYTRQNLILPEKKDSLIVRLTQSGIRVIDSLVESLQIRESFEFAPSMRSASAEVRSGDANSVIFEETTSENQKFYYQIVKENQGEVYLSVKAEGTPAFQQVNLRREGRFILSSKISLEGSASFSGLIPGSYTIEFVGPGQSKSFDLSILVG</sequence>